<reference evidence="3" key="1">
    <citation type="journal article" date="2019" name="Int. J. Syst. Evol. Microbiol.">
        <title>The Global Catalogue of Microorganisms (GCM) 10K type strain sequencing project: providing services to taxonomists for standard genome sequencing and annotation.</title>
        <authorList>
            <consortium name="The Broad Institute Genomics Platform"/>
            <consortium name="The Broad Institute Genome Sequencing Center for Infectious Disease"/>
            <person name="Wu L."/>
            <person name="Ma J."/>
        </authorList>
    </citation>
    <scope>NUCLEOTIDE SEQUENCE [LARGE SCALE GENOMIC DNA]</scope>
    <source>
        <strain evidence="3">JCM 4376</strain>
    </source>
</reference>
<proteinExistence type="predicted"/>
<gene>
    <name evidence="2" type="ORF">GCM10015535_65700</name>
</gene>
<name>A0ABQ2W905_9ACTN</name>
<evidence type="ECO:0000313" key="2">
    <source>
        <dbReference type="EMBL" id="GGV96353.1"/>
    </source>
</evidence>
<organism evidence="2 3">
    <name type="scientific">Streptomyces gelaticus</name>
    <dbReference type="NCBI Taxonomy" id="285446"/>
    <lineage>
        <taxon>Bacteria</taxon>
        <taxon>Bacillati</taxon>
        <taxon>Actinomycetota</taxon>
        <taxon>Actinomycetes</taxon>
        <taxon>Kitasatosporales</taxon>
        <taxon>Streptomycetaceae</taxon>
        <taxon>Streptomyces</taxon>
    </lineage>
</organism>
<feature type="region of interest" description="Disordered" evidence="1">
    <location>
        <begin position="1"/>
        <end position="83"/>
    </location>
</feature>
<evidence type="ECO:0000256" key="1">
    <source>
        <dbReference type="SAM" id="MobiDB-lite"/>
    </source>
</evidence>
<comment type="caution">
    <text evidence="2">The sequence shown here is derived from an EMBL/GenBank/DDBJ whole genome shotgun (WGS) entry which is preliminary data.</text>
</comment>
<feature type="compositionally biased region" description="Basic residues" evidence="1">
    <location>
        <begin position="36"/>
        <end position="45"/>
    </location>
</feature>
<keyword evidence="3" id="KW-1185">Reference proteome</keyword>
<dbReference type="Proteomes" id="UP000660675">
    <property type="component" value="Unassembled WGS sequence"/>
</dbReference>
<accession>A0ABQ2W905</accession>
<evidence type="ECO:0000313" key="3">
    <source>
        <dbReference type="Proteomes" id="UP000660675"/>
    </source>
</evidence>
<protein>
    <submittedName>
        <fullName evidence="2">Uncharacterized protein</fullName>
    </submittedName>
</protein>
<sequence length="83" mass="9074">MRPMLVAVPGPGRDGAQSLKAGRMPKAAMTIPVIRSSRRRARGLRRAVPTTPDHRDQEYRQAPGTGRWRPSPGRSCAGRLVST</sequence>
<dbReference type="EMBL" id="BMTF01000038">
    <property type="protein sequence ID" value="GGV96353.1"/>
    <property type="molecule type" value="Genomic_DNA"/>
</dbReference>